<protein>
    <submittedName>
        <fullName evidence="1">Uncharacterized protein</fullName>
    </submittedName>
</protein>
<dbReference type="Proteomes" id="UP001367508">
    <property type="component" value="Unassembled WGS sequence"/>
</dbReference>
<comment type="caution">
    <text evidence="1">The sequence shown here is derived from an EMBL/GenBank/DDBJ whole genome shotgun (WGS) entry which is preliminary data.</text>
</comment>
<reference evidence="1 2" key="1">
    <citation type="submission" date="2024-01" db="EMBL/GenBank/DDBJ databases">
        <title>The genomes of 5 underutilized Papilionoideae crops provide insights into root nodulation and disease resistanc.</title>
        <authorList>
            <person name="Jiang F."/>
        </authorList>
    </citation>
    <scope>NUCLEOTIDE SEQUENCE [LARGE SCALE GENOMIC DNA]</scope>
    <source>
        <strain evidence="1">LVBAO_FW01</strain>
        <tissue evidence="1">Leaves</tissue>
    </source>
</reference>
<name>A0AAN9KDV0_CANGL</name>
<dbReference type="EMBL" id="JAYMYQ010000009">
    <property type="protein sequence ID" value="KAK7314317.1"/>
    <property type="molecule type" value="Genomic_DNA"/>
</dbReference>
<organism evidence="1 2">
    <name type="scientific">Canavalia gladiata</name>
    <name type="common">Sword bean</name>
    <name type="synonym">Dolichos gladiatus</name>
    <dbReference type="NCBI Taxonomy" id="3824"/>
    <lineage>
        <taxon>Eukaryota</taxon>
        <taxon>Viridiplantae</taxon>
        <taxon>Streptophyta</taxon>
        <taxon>Embryophyta</taxon>
        <taxon>Tracheophyta</taxon>
        <taxon>Spermatophyta</taxon>
        <taxon>Magnoliopsida</taxon>
        <taxon>eudicotyledons</taxon>
        <taxon>Gunneridae</taxon>
        <taxon>Pentapetalae</taxon>
        <taxon>rosids</taxon>
        <taxon>fabids</taxon>
        <taxon>Fabales</taxon>
        <taxon>Fabaceae</taxon>
        <taxon>Papilionoideae</taxon>
        <taxon>50 kb inversion clade</taxon>
        <taxon>NPAAA clade</taxon>
        <taxon>indigoferoid/millettioid clade</taxon>
        <taxon>Phaseoleae</taxon>
        <taxon>Canavalia</taxon>
    </lineage>
</organism>
<keyword evidence="2" id="KW-1185">Reference proteome</keyword>
<evidence type="ECO:0000313" key="1">
    <source>
        <dbReference type="EMBL" id="KAK7314317.1"/>
    </source>
</evidence>
<evidence type="ECO:0000313" key="2">
    <source>
        <dbReference type="Proteomes" id="UP001367508"/>
    </source>
</evidence>
<proteinExistence type="predicted"/>
<dbReference type="PANTHER" id="PTHR31515:SF2">
    <property type="entry name" value="TRANSMEMBRANE PROTEIN"/>
    <property type="match status" value="1"/>
</dbReference>
<accession>A0AAN9KDV0</accession>
<dbReference type="PANTHER" id="PTHR31515">
    <property type="entry name" value="TRANSMEMBRANE PROTEIN-RELATED"/>
    <property type="match status" value="1"/>
</dbReference>
<dbReference type="AlphaFoldDB" id="A0AAN9KDV0"/>
<sequence length="105" mass="11885">MMMKFSWTRTEDIDIAKALSDMIIFIQSEPSSWESHLHCNGHSLLLNLRQPLKATVAAIAEHLAGLLLLHLVYGQAHETTIGVMVDKMQPFLHYITELENFKVPG</sequence>
<gene>
    <name evidence="1" type="ORF">VNO77_39533</name>
</gene>